<gene>
    <name evidence="11" type="ORF">RHIZ70_428</name>
</gene>
<keyword evidence="7" id="KW-0274">FAD</keyword>
<reference evidence="12" key="1">
    <citation type="submission" date="2018-07" db="EMBL/GenBank/DDBJ databases">
        <authorList>
            <person name="Peiro R."/>
            <person name="Begona"/>
            <person name="Cbmso G."/>
            <person name="Lopez M."/>
            <person name="Gonzalez S."/>
        </authorList>
    </citation>
    <scope>NUCLEOTIDE SEQUENCE [LARGE SCALE GENOMIC DNA]</scope>
</reference>
<dbReference type="Gene3D" id="3.10.520.10">
    <property type="entry name" value="ApbE-like domains"/>
    <property type="match status" value="1"/>
</dbReference>
<dbReference type="GO" id="GO:0016740">
    <property type="term" value="F:transferase activity"/>
    <property type="evidence" value="ECO:0007669"/>
    <property type="project" value="UniProtKB-KW"/>
</dbReference>
<dbReference type="PANTHER" id="PTHR30040:SF2">
    <property type="entry name" value="FAD:PROTEIN FMN TRANSFERASE"/>
    <property type="match status" value="1"/>
</dbReference>
<keyword evidence="5" id="KW-0808">Transferase</keyword>
<dbReference type="InterPro" id="IPR024932">
    <property type="entry name" value="ApbE"/>
</dbReference>
<dbReference type="AlphaFoldDB" id="A0A376AAN9"/>
<proteinExistence type="predicted"/>
<evidence type="ECO:0000256" key="10">
    <source>
        <dbReference type="ARBA" id="ARBA00048540"/>
    </source>
</evidence>
<protein>
    <recommendedName>
        <fullName evidence="3">FAD:protein FMN transferase</fullName>
        <ecNumber evidence="2">2.7.1.180</ecNumber>
    </recommendedName>
    <alternativeName>
        <fullName evidence="9">Flavin transferase</fullName>
    </alternativeName>
</protein>
<organism evidence="11 12">
    <name type="scientific">Ciceribacter selenitireducens ATCC BAA-1503</name>
    <dbReference type="NCBI Taxonomy" id="1336235"/>
    <lineage>
        <taxon>Bacteria</taxon>
        <taxon>Pseudomonadati</taxon>
        <taxon>Pseudomonadota</taxon>
        <taxon>Alphaproteobacteria</taxon>
        <taxon>Hyphomicrobiales</taxon>
        <taxon>Rhizobiaceae</taxon>
        <taxon>Ciceribacter</taxon>
    </lineage>
</organism>
<comment type="cofactor">
    <cofactor evidence="1">
        <name>Mg(2+)</name>
        <dbReference type="ChEBI" id="CHEBI:18420"/>
    </cofactor>
</comment>
<name>A0A376AAN9_9HYPH</name>
<evidence type="ECO:0000313" key="11">
    <source>
        <dbReference type="EMBL" id="SSC64720.1"/>
    </source>
</evidence>
<dbReference type="EMBL" id="UEYP01000013">
    <property type="protein sequence ID" value="SSC64720.1"/>
    <property type="molecule type" value="Genomic_DNA"/>
</dbReference>
<dbReference type="InterPro" id="IPR003374">
    <property type="entry name" value="ApbE-like_sf"/>
</dbReference>
<evidence type="ECO:0000256" key="6">
    <source>
        <dbReference type="ARBA" id="ARBA00022723"/>
    </source>
</evidence>
<keyword evidence="8" id="KW-0460">Magnesium</keyword>
<evidence type="ECO:0000256" key="7">
    <source>
        <dbReference type="ARBA" id="ARBA00022827"/>
    </source>
</evidence>
<dbReference type="Pfam" id="PF02424">
    <property type="entry name" value="ApbE"/>
    <property type="match status" value="1"/>
</dbReference>
<evidence type="ECO:0000256" key="2">
    <source>
        <dbReference type="ARBA" id="ARBA00011955"/>
    </source>
</evidence>
<keyword evidence="6" id="KW-0479">Metal-binding</keyword>
<evidence type="ECO:0000256" key="3">
    <source>
        <dbReference type="ARBA" id="ARBA00016337"/>
    </source>
</evidence>
<evidence type="ECO:0000256" key="5">
    <source>
        <dbReference type="ARBA" id="ARBA00022679"/>
    </source>
</evidence>
<sequence>MASGDSVLTSSFKFDAIGTSWEINTPAPLAAVTRAQILDLVERFDSIYSRFRHDSIVTRIAKAADGGAFSFPADAAAMFDLYDYLHDATDGAVDPLVGRALELLGYDGDYALMPDHEGIAATVAHRPVWRRDVQREGTTITTRRPLVVDVGAVGKGRLVDLISDLLTAEGFKDFVVDGSGDICHRGDIALDIGLEHPLDPDLVIGVANLKDGSICASASNRRAWGDGLHHVLDGRTGRPTTEVIATWAIASDTATADGLATALFFNASSRLMAVFDFSYLRMFADGRVEVSDNFDGEVFT</sequence>
<keyword evidence="12" id="KW-1185">Reference proteome</keyword>
<dbReference type="SUPFAM" id="SSF143631">
    <property type="entry name" value="ApbE-like"/>
    <property type="match status" value="1"/>
</dbReference>
<dbReference type="EC" id="2.7.1.180" evidence="2"/>
<dbReference type="OrthoDB" id="9778595at2"/>
<evidence type="ECO:0000313" key="12">
    <source>
        <dbReference type="Proteomes" id="UP000254764"/>
    </source>
</evidence>
<dbReference type="GO" id="GO:0046872">
    <property type="term" value="F:metal ion binding"/>
    <property type="evidence" value="ECO:0007669"/>
    <property type="project" value="UniProtKB-KW"/>
</dbReference>
<evidence type="ECO:0000256" key="4">
    <source>
        <dbReference type="ARBA" id="ARBA00022630"/>
    </source>
</evidence>
<evidence type="ECO:0000256" key="9">
    <source>
        <dbReference type="ARBA" id="ARBA00031306"/>
    </source>
</evidence>
<dbReference type="Proteomes" id="UP000254764">
    <property type="component" value="Unassembled WGS sequence"/>
</dbReference>
<comment type="catalytic activity">
    <reaction evidence="10">
        <text>L-threonyl-[protein] + FAD = FMN-L-threonyl-[protein] + AMP + H(+)</text>
        <dbReference type="Rhea" id="RHEA:36847"/>
        <dbReference type="Rhea" id="RHEA-COMP:11060"/>
        <dbReference type="Rhea" id="RHEA-COMP:11061"/>
        <dbReference type="ChEBI" id="CHEBI:15378"/>
        <dbReference type="ChEBI" id="CHEBI:30013"/>
        <dbReference type="ChEBI" id="CHEBI:57692"/>
        <dbReference type="ChEBI" id="CHEBI:74257"/>
        <dbReference type="ChEBI" id="CHEBI:456215"/>
        <dbReference type="EC" id="2.7.1.180"/>
    </reaction>
</comment>
<evidence type="ECO:0000256" key="8">
    <source>
        <dbReference type="ARBA" id="ARBA00022842"/>
    </source>
</evidence>
<accession>A0A376AAN9</accession>
<dbReference type="PANTHER" id="PTHR30040">
    <property type="entry name" value="THIAMINE BIOSYNTHESIS LIPOPROTEIN APBE"/>
    <property type="match status" value="1"/>
</dbReference>
<evidence type="ECO:0000256" key="1">
    <source>
        <dbReference type="ARBA" id="ARBA00001946"/>
    </source>
</evidence>
<keyword evidence="4" id="KW-0285">Flavoprotein</keyword>